<dbReference type="Pfam" id="PF02929">
    <property type="entry name" value="Bgal_small_N"/>
    <property type="match status" value="1"/>
</dbReference>
<dbReference type="PRINTS" id="PR00132">
    <property type="entry name" value="GLHYDRLASE2"/>
</dbReference>
<dbReference type="EC" id="3.2.1.23" evidence="6 12"/>
<dbReference type="InterPro" id="IPR017853">
    <property type="entry name" value="GH"/>
</dbReference>
<feature type="chain" id="PRO_5020935070" description="Beta-galactosidase" evidence="13">
    <location>
        <begin position="21"/>
        <end position="1030"/>
    </location>
</feature>
<dbReference type="AlphaFoldDB" id="A0A4R2GNM8"/>
<dbReference type="InterPro" id="IPR006102">
    <property type="entry name" value="Ig-like_GH2"/>
</dbReference>
<evidence type="ECO:0000256" key="8">
    <source>
        <dbReference type="ARBA" id="ARBA00022801"/>
    </source>
</evidence>
<evidence type="ECO:0000256" key="9">
    <source>
        <dbReference type="ARBA" id="ARBA00022837"/>
    </source>
</evidence>
<dbReference type="InterPro" id="IPR011013">
    <property type="entry name" value="Gal_mutarotase_sf_dom"/>
</dbReference>
<evidence type="ECO:0000256" key="13">
    <source>
        <dbReference type="SAM" id="SignalP"/>
    </source>
</evidence>
<sequence>MRNLVFLLILVLCATSFSNAERNDWEAQDVFAVNKRPAFANSFPFRNIDEARKNDRRNSDYYQSLNGDWDFDWSINPSQRPKDFFKPNVSTDDWDKIPVPGNWQMHGFGTPIYVNVQYPFVVDPPHIQDFYNPVGSYVTHFEIPSNWSQDQVILHFGAVNSAMYIWVNGEKVGYSQESKLPAEFDITEFLKTGKNKLAVQVFRWSDASYIEGQDMWRLSGIERDVYLYSLPKTHVADFFVKAGLTSNYRDGLFDLDIELNEVKPGYSVDVKLVDANGSPVFSETKAVNNNKLNFDYRLRRVNQWSAESPYLYQLFITLKDNQNNVVDIRTSRVGFRTVELKNRQLLVNGQPVLLKGVNRHDHDMINGHYITREAMEADIKLMKEFNINAVRTAHYPNDSYLYELCDIYGMYVVNEANIESHGLGVYDVPDNGYNMNNILARDPDWLAPKKDRMKRLVQRDKNHPSVIIWSLGNEAGRGENFRQLYKATKEWDPTRLVQYEQAFTEDYTDIVAPMYMRIPEMKDFLKLNDHRPLILCEYSHGMGNSNGNIIDYWELIRNEPQLQGGFIWDWMDQGLLQHTADGTSYIAYGGDFGPHDVPSDGDFCMNGIVFADRTPKPALWEVKKAYQNFWFTANDLSRGRIRVFNEHFFRTTEPYNFTYEIKSEGQVVSQGTLDFRRPIAPQGDAVVNIPMDFSVEPGKEYFLNLYVTLKNDEGILSANHVVATEQFLLPVFVAKEEASIDYSSLTLTESDKHYYFLGKDFAIIMDKSTGNISDWKYAGRDMLRRSLQPNFWRVPTSNDKGNNMPTRLSVWRNVQGERTLESINVTKEQDGIYLVEVASTIAPSSSVYNVTYLIKGDGSVDVSVYFNKVDENLPELPRFGMNLIMPGEFNYVTWYGKGPFETYQDRESAAFVDLYSGRVIDQHTPYPVPQESGNKTHVRWFEVSNERGFGFRIDGKQPLNSSTYHFTIDDLGNNLTHYYELPQRNITEVNIDLEQMGVGGDNSWGNHTHDQYKLLGSEYSYQFTITPFRK</sequence>
<dbReference type="PANTHER" id="PTHR46323">
    <property type="entry name" value="BETA-GALACTOSIDASE"/>
    <property type="match status" value="1"/>
</dbReference>
<comment type="cofactor">
    <cofactor evidence="3">
        <name>Na(+)</name>
        <dbReference type="ChEBI" id="CHEBI:29101"/>
    </cofactor>
</comment>
<evidence type="ECO:0000313" key="16">
    <source>
        <dbReference type="Proteomes" id="UP000295221"/>
    </source>
</evidence>
<keyword evidence="8 12" id="KW-0378">Hydrolase</keyword>
<evidence type="ECO:0000313" key="15">
    <source>
        <dbReference type="EMBL" id="TCO10608.1"/>
    </source>
</evidence>
<evidence type="ECO:0000256" key="11">
    <source>
        <dbReference type="ARBA" id="ARBA00032230"/>
    </source>
</evidence>
<dbReference type="Gene3D" id="2.60.120.260">
    <property type="entry name" value="Galactose-binding domain-like"/>
    <property type="match status" value="1"/>
</dbReference>
<dbReference type="FunFam" id="3.20.20.80:FF:000018">
    <property type="entry name" value="Beta-galactosidase"/>
    <property type="match status" value="1"/>
</dbReference>
<evidence type="ECO:0000256" key="4">
    <source>
        <dbReference type="ARBA" id="ARBA00007401"/>
    </source>
</evidence>
<comment type="caution">
    <text evidence="15">The sequence shown here is derived from an EMBL/GenBank/DDBJ whole genome shotgun (WGS) entry which is preliminary data.</text>
</comment>
<evidence type="ECO:0000256" key="1">
    <source>
        <dbReference type="ARBA" id="ARBA00001412"/>
    </source>
</evidence>
<accession>A0A4R2GNM8</accession>
<dbReference type="InterPro" id="IPR013783">
    <property type="entry name" value="Ig-like_fold"/>
</dbReference>
<dbReference type="SUPFAM" id="SSF49303">
    <property type="entry name" value="beta-Galactosidase/glucuronidase domain"/>
    <property type="match status" value="2"/>
</dbReference>
<dbReference type="SMART" id="SM01038">
    <property type="entry name" value="Bgal_small_N"/>
    <property type="match status" value="1"/>
</dbReference>
<dbReference type="InterPro" id="IPR004199">
    <property type="entry name" value="B-gal_small/dom_5"/>
</dbReference>
<reference evidence="15 16" key="1">
    <citation type="submission" date="2019-03" db="EMBL/GenBank/DDBJ databases">
        <title>Genomic Encyclopedia of Type Strains, Phase IV (KMG-IV): sequencing the most valuable type-strain genomes for metagenomic binning, comparative biology and taxonomic classification.</title>
        <authorList>
            <person name="Goeker M."/>
        </authorList>
    </citation>
    <scope>NUCLEOTIDE SEQUENCE [LARGE SCALE GENOMIC DNA]</scope>
    <source>
        <strain evidence="15 16">DSM 24179</strain>
    </source>
</reference>
<keyword evidence="13" id="KW-0732">Signal</keyword>
<dbReference type="InterPro" id="IPR006103">
    <property type="entry name" value="Glyco_hydro_2_cat"/>
</dbReference>
<dbReference type="InterPro" id="IPR008979">
    <property type="entry name" value="Galactose-bd-like_sf"/>
</dbReference>
<dbReference type="Pfam" id="PF00703">
    <property type="entry name" value="Glyco_hydro_2"/>
    <property type="match status" value="1"/>
</dbReference>
<keyword evidence="9" id="KW-0106">Calcium</keyword>
<comment type="subunit">
    <text evidence="5">Monomer.</text>
</comment>
<feature type="signal peptide" evidence="13">
    <location>
        <begin position="1"/>
        <end position="20"/>
    </location>
</feature>
<dbReference type="EMBL" id="SLWK01000001">
    <property type="protein sequence ID" value="TCO10608.1"/>
    <property type="molecule type" value="Genomic_DNA"/>
</dbReference>
<protein>
    <recommendedName>
        <fullName evidence="7 12">Beta-galactosidase</fullName>
        <ecNumber evidence="6 12">3.2.1.23</ecNumber>
    </recommendedName>
    <alternativeName>
        <fullName evidence="11 12">Lactase</fullName>
    </alternativeName>
</protein>
<dbReference type="InterPro" id="IPR032312">
    <property type="entry name" value="LacZ_4"/>
</dbReference>
<dbReference type="Pfam" id="PF02836">
    <property type="entry name" value="Glyco_hydro_2_C"/>
    <property type="match status" value="1"/>
</dbReference>
<keyword evidence="10 12" id="KW-0326">Glycosidase</keyword>
<dbReference type="SUPFAM" id="SSF51445">
    <property type="entry name" value="(Trans)glycosidases"/>
    <property type="match status" value="1"/>
</dbReference>
<dbReference type="Gene3D" id="2.60.40.10">
    <property type="entry name" value="Immunoglobulins"/>
    <property type="match status" value="2"/>
</dbReference>
<dbReference type="SUPFAM" id="SSF49785">
    <property type="entry name" value="Galactose-binding domain-like"/>
    <property type="match status" value="1"/>
</dbReference>
<evidence type="ECO:0000256" key="6">
    <source>
        <dbReference type="ARBA" id="ARBA00012756"/>
    </source>
</evidence>
<dbReference type="InterPro" id="IPR006101">
    <property type="entry name" value="Glyco_hydro_2"/>
</dbReference>
<dbReference type="Pfam" id="PF16353">
    <property type="entry name" value="LacZ_4"/>
    <property type="match status" value="1"/>
</dbReference>
<comment type="cofactor">
    <cofactor evidence="2">
        <name>Ca(2+)</name>
        <dbReference type="ChEBI" id="CHEBI:29108"/>
    </cofactor>
</comment>
<name>A0A4R2GNM8_9BACT</name>
<dbReference type="GO" id="GO:0009341">
    <property type="term" value="C:beta-galactosidase complex"/>
    <property type="evidence" value="ECO:0007669"/>
    <property type="project" value="InterPro"/>
</dbReference>
<evidence type="ECO:0000256" key="2">
    <source>
        <dbReference type="ARBA" id="ARBA00001913"/>
    </source>
</evidence>
<dbReference type="InterPro" id="IPR036156">
    <property type="entry name" value="Beta-gal/glucu_dom_sf"/>
</dbReference>
<dbReference type="PANTHER" id="PTHR46323:SF2">
    <property type="entry name" value="BETA-GALACTOSIDASE"/>
    <property type="match status" value="1"/>
</dbReference>
<dbReference type="Proteomes" id="UP000295221">
    <property type="component" value="Unassembled WGS sequence"/>
</dbReference>
<dbReference type="GO" id="GO:0004565">
    <property type="term" value="F:beta-galactosidase activity"/>
    <property type="evidence" value="ECO:0007669"/>
    <property type="project" value="UniProtKB-EC"/>
</dbReference>
<dbReference type="Gene3D" id="3.20.20.80">
    <property type="entry name" value="Glycosidases"/>
    <property type="match status" value="1"/>
</dbReference>
<evidence type="ECO:0000256" key="12">
    <source>
        <dbReference type="RuleBase" id="RU361154"/>
    </source>
</evidence>
<dbReference type="GO" id="GO:0005990">
    <property type="term" value="P:lactose catabolic process"/>
    <property type="evidence" value="ECO:0007669"/>
    <property type="project" value="TreeGrafter"/>
</dbReference>
<evidence type="ECO:0000259" key="14">
    <source>
        <dbReference type="SMART" id="SM01038"/>
    </source>
</evidence>
<evidence type="ECO:0000256" key="3">
    <source>
        <dbReference type="ARBA" id="ARBA00001959"/>
    </source>
</evidence>
<evidence type="ECO:0000256" key="7">
    <source>
        <dbReference type="ARBA" id="ARBA00013303"/>
    </source>
</evidence>
<gene>
    <name evidence="15" type="ORF">EV194_101238</name>
</gene>
<dbReference type="Gene3D" id="2.70.98.10">
    <property type="match status" value="1"/>
</dbReference>
<dbReference type="RefSeq" id="WP_132431235.1">
    <property type="nucleotide sequence ID" value="NZ_SLWK01000001.1"/>
</dbReference>
<organism evidence="15 16">
    <name type="scientific">Natronoflexus pectinivorans</name>
    <dbReference type="NCBI Taxonomy" id="682526"/>
    <lineage>
        <taxon>Bacteria</taxon>
        <taxon>Pseudomonadati</taxon>
        <taxon>Bacteroidota</taxon>
        <taxon>Bacteroidia</taxon>
        <taxon>Marinilabiliales</taxon>
        <taxon>Marinilabiliaceae</taxon>
        <taxon>Natronoflexus</taxon>
    </lineage>
</organism>
<proteinExistence type="inferred from homology"/>
<comment type="similarity">
    <text evidence="4 12">Belongs to the glycosyl hydrolase 2 family.</text>
</comment>
<dbReference type="Pfam" id="PF02837">
    <property type="entry name" value="Glyco_hydro_2_N"/>
    <property type="match status" value="1"/>
</dbReference>
<dbReference type="PROSITE" id="PS00608">
    <property type="entry name" value="GLYCOSYL_HYDROL_F2_2"/>
    <property type="match status" value="1"/>
</dbReference>
<dbReference type="InterPro" id="IPR023230">
    <property type="entry name" value="Glyco_hydro_2_CS"/>
</dbReference>
<dbReference type="InterPro" id="IPR050347">
    <property type="entry name" value="Bact_Beta-galactosidase"/>
</dbReference>
<dbReference type="OrthoDB" id="9801077at2"/>
<evidence type="ECO:0000256" key="10">
    <source>
        <dbReference type="ARBA" id="ARBA00023295"/>
    </source>
</evidence>
<feature type="domain" description="Beta galactosidase small chain/" evidence="14">
    <location>
        <begin position="755"/>
        <end position="1026"/>
    </location>
</feature>
<dbReference type="InterPro" id="IPR006104">
    <property type="entry name" value="Glyco_hydro_2_N"/>
</dbReference>
<dbReference type="GO" id="GO:0030246">
    <property type="term" value="F:carbohydrate binding"/>
    <property type="evidence" value="ECO:0007669"/>
    <property type="project" value="InterPro"/>
</dbReference>
<dbReference type="InterPro" id="IPR023232">
    <property type="entry name" value="Glyco_hydro_2_AS"/>
</dbReference>
<dbReference type="PROSITE" id="PS00719">
    <property type="entry name" value="GLYCOSYL_HYDROL_F2_1"/>
    <property type="match status" value="1"/>
</dbReference>
<dbReference type="InterPro" id="IPR014718">
    <property type="entry name" value="GH-type_carb-bd"/>
</dbReference>
<evidence type="ECO:0000256" key="5">
    <source>
        <dbReference type="ARBA" id="ARBA00011245"/>
    </source>
</evidence>
<dbReference type="SUPFAM" id="SSF74650">
    <property type="entry name" value="Galactose mutarotase-like"/>
    <property type="match status" value="1"/>
</dbReference>
<keyword evidence="16" id="KW-1185">Reference proteome</keyword>
<comment type="catalytic activity">
    <reaction evidence="1 12">
        <text>Hydrolysis of terminal non-reducing beta-D-galactose residues in beta-D-galactosides.</text>
        <dbReference type="EC" id="3.2.1.23"/>
    </reaction>
</comment>